<dbReference type="RefSeq" id="WP_092620179.1">
    <property type="nucleotide sequence ID" value="NZ_FNCV01000007.1"/>
</dbReference>
<evidence type="ECO:0000313" key="7">
    <source>
        <dbReference type="Proteomes" id="UP000217076"/>
    </source>
</evidence>
<dbReference type="EMBL" id="FNCV01000007">
    <property type="protein sequence ID" value="SDH51969.1"/>
    <property type="molecule type" value="Genomic_DNA"/>
</dbReference>
<feature type="transmembrane region" description="Helical" evidence="5">
    <location>
        <begin position="220"/>
        <end position="242"/>
    </location>
</feature>
<keyword evidence="5" id="KW-1003">Cell membrane</keyword>
<protein>
    <recommendedName>
        <fullName evidence="5">Probable membrane transporter protein</fullName>
    </recommendedName>
</protein>
<dbReference type="Proteomes" id="UP000217076">
    <property type="component" value="Unassembled WGS sequence"/>
</dbReference>
<feature type="transmembrane region" description="Helical" evidence="5">
    <location>
        <begin position="187"/>
        <end position="208"/>
    </location>
</feature>
<keyword evidence="2 5" id="KW-0812">Transmembrane</keyword>
<feature type="transmembrane region" description="Helical" evidence="5">
    <location>
        <begin position="254"/>
        <end position="272"/>
    </location>
</feature>
<proteinExistence type="inferred from homology"/>
<dbReference type="PANTHER" id="PTHR43483:SF3">
    <property type="entry name" value="MEMBRANE TRANSPORTER PROTEIN HI_0806-RELATED"/>
    <property type="match status" value="1"/>
</dbReference>
<evidence type="ECO:0000256" key="1">
    <source>
        <dbReference type="ARBA" id="ARBA00004141"/>
    </source>
</evidence>
<accession>A0A1G8D3J8</accession>
<comment type="subcellular location">
    <subcellularLocation>
        <location evidence="5">Cell membrane</location>
        <topology evidence="5">Multi-pass membrane protein</topology>
    </subcellularLocation>
    <subcellularLocation>
        <location evidence="1">Membrane</location>
        <topology evidence="1">Multi-pass membrane protein</topology>
    </subcellularLocation>
</comment>
<feature type="transmembrane region" description="Helical" evidence="5">
    <location>
        <begin position="56"/>
        <end position="74"/>
    </location>
</feature>
<feature type="transmembrane region" description="Helical" evidence="5">
    <location>
        <begin position="94"/>
        <end position="111"/>
    </location>
</feature>
<dbReference type="PANTHER" id="PTHR43483">
    <property type="entry name" value="MEMBRANE TRANSPORTER PROTEIN HI_0806-RELATED"/>
    <property type="match status" value="1"/>
</dbReference>
<feature type="transmembrane region" description="Helical" evidence="5">
    <location>
        <begin position="12"/>
        <end position="44"/>
    </location>
</feature>
<evidence type="ECO:0000256" key="3">
    <source>
        <dbReference type="ARBA" id="ARBA00022989"/>
    </source>
</evidence>
<dbReference type="GO" id="GO:0005886">
    <property type="term" value="C:plasma membrane"/>
    <property type="evidence" value="ECO:0007669"/>
    <property type="project" value="UniProtKB-SubCell"/>
</dbReference>
<dbReference type="OrthoDB" id="457670at2"/>
<gene>
    <name evidence="6" type="ORF">SAMN05421742_107163</name>
</gene>
<evidence type="ECO:0000256" key="4">
    <source>
        <dbReference type="ARBA" id="ARBA00023136"/>
    </source>
</evidence>
<feature type="transmembrane region" description="Helical" evidence="5">
    <location>
        <begin position="154"/>
        <end position="175"/>
    </location>
</feature>
<evidence type="ECO:0000256" key="2">
    <source>
        <dbReference type="ARBA" id="ARBA00022692"/>
    </source>
</evidence>
<dbReference type="AlphaFoldDB" id="A0A1G8D3J8"/>
<dbReference type="InterPro" id="IPR002781">
    <property type="entry name" value="TM_pro_TauE-like"/>
</dbReference>
<comment type="similarity">
    <text evidence="5">Belongs to the 4-toluene sulfonate uptake permease (TSUP) (TC 2.A.102) family.</text>
</comment>
<reference evidence="7" key="1">
    <citation type="submission" date="2016-10" db="EMBL/GenBank/DDBJ databases">
        <authorList>
            <person name="Varghese N."/>
            <person name="Submissions S."/>
        </authorList>
    </citation>
    <scope>NUCLEOTIDE SEQUENCE [LARGE SCALE GENOMIC DNA]</scope>
    <source>
        <strain evidence="7">930I</strain>
    </source>
</reference>
<organism evidence="6 7">
    <name type="scientific">Roseospirillum parvum</name>
    <dbReference type="NCBI Taxonomy" id="83401"/>
    <lineage>
        <taxon>Bacteria</taxon>
        <taxon>Pseudomonadati</taxon>
        <taxon>Pseudomonadota</taxon>
        <taxon>Alphaproteobacteria</taxon>
        <taxon>Rhodospirillales</taxon>
        <taxon>Rhodospirillaceae</taxon>
        <taxon>Roseospirillum</taxon>
    </lineage>
</organism>
<sequence length="276" mass="28055">MPLPADPLYLTLLAALLAATGGVAGVLAGLLGVGGGIVIVPVLYHLFAALGIEPEVRMHVAVATSLATIVLTSISSARAHWRRGSIDVDLLKSWGPWIFLGVLAGTALAVMVEGRVLSAVFAVVALAVAADMAFRPEGTALFKGLPRGPARVATAGTIGAVSAMMGIGGGTLSVPTLSLCRFPIRRAVGTASAIGLIIAVPAVIGFLSSGHDVPGRPPLTLGYVNLLGFALIVPATVLSAPLGARLAHAISPLWLRRAFALFLALTGGRMMIDLLG</sequence>
<keyword evidence="3 5" id="KW-1133">Transmembrane helix</keyword>
<evidence type="ECO:0000313" key="6">
    <source>
        <dbReference type="EMBL" id="SDH51969.1"/>
    </source>
</evidence>
<dbReference type="STRING" id="83401.SAMN05421742_107163"/>
<keyword evidence="4 5" id="KW-0472">Membrane</keyword>
<name>A0A1G8D3J8_9PROT</name>
<keyword evidence="7" id="KW-1185">Reference proteome</keyword>
<evidence type="ECO:0000256" key="5">
    <source>
        <dbReference type="RuleBase" id="RU363041"/>
    </source>
</evidence>
<dbReference type="Pfam" id="PF01925">
    <property type="entry name" value="TauE"/>
    <property type="match status" value="1"/>
</dbReference>